<keyword evidence="2" id="KW-1185">Reference proteome</keyword>
<name>A0A6B9SY88_9CAUD</name>
<proteinExistence type="predicted"/>
<gene>
    <name evidence="1" type="ORF">SnaR1_gp24</name>
</gene>
<evidence type="ECO:0000313" key="1">
    <source>
        <dbReference type="EMBL" id="QHJ75325.1"/>
    </source>
</evidence>
<evidence type="ECO:0000313" key="2">
    <source>
        <dbReference type="Proteomes" id="UP000464416"/>
    </source>
</evidence>
<dbReference type="EMBL" id="MN844877">
    <property type="protein sequence ID" value="QHJ75325.1"/>
    <property type="molecule type" value="Genomic_DNA"/>
</dbReference>
<keyword evidence="1" id="KW-0269">Exonuclease</keyword>
<dbReference type="SUPFAM" id="SSF88723">
    <property type="entry name" value="PIN domain-like"/>
    <property type="match status" value="1"/>
</dbReference>
<dbReference type="Proteomes" id="UP000464416">
    <property type="component" value="Segment"/>
</dbReference>
<reference evidence="1 2" key="1">
    <citation type="submission" date="2019-12" db="EMBL/GenBank/DDBJ databases">
        <title>The first sequenced Sphaerotilus natans bacteriophage genome is one of a kind - characterization and potential to control this filamentous bacterium in WWTP.</title>
        <authorList>
            <person name="Ferreira R."/>
            <person name="Amado R."/>
            <person name="Padrao J."/>
            <person name="Ferreira V."/>
            <person name="Dias N.M."/>
            <person name="Melo L.D.R."/>
            <person name="Azeredo J."/>
            <person name="Santos S.B."/>
            <person name="Nicolau A."/>
        </authorList>
    </citation>
    <scope>NUCLEOTIDE SEQUENCE [LARGE SCALE GENOMIC DNA]</scope>
</reference>
<protein>
    <submittedName>
        <fullName evidence="1">Exonuclease</fullName>
    </submittedName>
</protein>
<organism evidence="1 2">
    <name type="scientific">Sphaerotilus phage vB_SnaP-R1</name>
    <dbReference type="NCBI Taxonomy" id="2696336"/>
    <lineage>
        <taxon>Viruses</taxon>
        <taxon>Duplodnaviria</taxon>
        <taxon>Heunggongvirae</taxon>
        <taxon>Uroviricota</taxon>
        <taxon>Caudoviricetes</taxon>
        <taxon>Autographivirales</taxon>
        <taxon>Autoscriptoviridae</taxon>
        <taxon>Natansvirus</taxon>
        <taxon>Natansvirus SnaPR1</taxon>
    </lineage>
</organism>
<sequence length="309" mass="34702">MIVQGVDISALPDQFQSAVPGRTLIIDGDGPCYVAAATVKRLDTALRNFQQEILKRMFLAGASDCRIHLTARDSDKHGRFRVKAGKPYQGNRKSKAKPPLLEPLRELVADNSTWLDDYSVLLHRELEADDGMIQDAYRLGENGVICSEDKDLRMTPYPYYEIDRGQVQPSQPVGWVSIKHTPSGTPKLTGQGPLFFWAQMLMGDTADNVQGVARYNGKLCGAVGAFDVLKDVTCINDAANIVLDAYREINQNAVAEGWLLWLTRWHKDNVIQYMRELNLTGANRDFIEDCVLRDWVMPKEAADERDTNE</sequence>
<dbReference type="InterPro" id="IPR029060">
    <property type="entry name" value="PIN-like_dom_sf"/>
</dbReference>
<dbReference type="Gene3D" id="3.40.50.1010">
    <property type="entry name" value="5'-nuclease"/>
    <property type="match status" value="1"/>
</dbReference>
<keyword evidence="1" id="KW-0378">Hydrolase</keyword>
<keyword evidence="1" id="KW-0540">Nuclease</keyword>
<accession>A0A6B9SY88</accession>
<dbReference type="GO" id="GO:0004527">
    <property type="term" value="F:exonuclease activity"/>
    <property type="evidence" value="ECO:0007669"/>
    <property type="project" value="UniProtKB-KW"/>
</dbReference>